<gene>
    <name evidence="9" type="ORF">JHL18_12725</name>
</gene>
<dbReference type="Proteomes" id="UP000596739">
    <property type="component" value="Unassembled WGS sequence"/>
</dbReference>
<feature type="transmembrane region" description="Helical" evidence="8">
    <location>
        <begin position="304"/>
        <end position="323"/>
    </location>
</feature>
<comment type="similarity">
    <text evidence="2">Belongs to the amino acid-polyamine-organocation (APC) superfamily. Spore germination protein (SGP) (TC 2.A.3.9) family.</text>
</comment>
<dbReference type="InterPro" id="IPR004761">
    <property type="entry name" value="Spore_GerAB"/>
</dbReference>
<keyword evidence="6 8" id="KW-1133">Transmembrane helix</keyword>
<feature type="transmembrane region" description="Helical" evidence="8">
    <location>
        <begin position="34"/>
        <end position="51"/>
    </location>
</feature>
<dbReference type="Gene3D" id="1.20.1740.10">
    <property type="entry name" value="Amino acid/polyamine transporter I"/>
    <property type="match status" value="1"/>
</dbReference>
<feature type="transmembrane region" description="Helical" evidence="8">
    <location>
        <begin position="217"/>
        <end position="240"/>
    </location>
</feature>
<dbReference type="PANTHER" id="PTHR34975:SF2">
    <property type="entry name" value="SPORE GERMINATION PROTEIN A2"/>
    <property type="match status" value="1"/>
</dbReference>
<evidence type="ECO:0000256" key="4">
    <source>
        <dbReference type="ARBA" id="ARBA00022544"/>
    </source>
</evidence>
<name>A0ABS1EQ21_9CLOT</name>
<dbReference type="NCBIfam" id="TIGR00912">
    <property type="entry name" value="2A0309"/>
    <property type="match status" value="1"/>
</dbReference>
<dbReference type="PANTHER" id="PTHR34975">
    <property type="entry name" value="SPORE GERMINATION PROTEIN A2"/>
    <property type="match status" value="1"/>
</dbReference>
<accession>A0ABS1EQ21</accession>
<keyword evidence="3" id="KW-0813">Transport</keyword>
<evidence type="ECO:0000256" key="1">
    <source>
        <dbReference type="ARBA" id="ARBA00004141"/>
    </source>
</evidence>
<keyword evidence="4" id="KW-0309">Germination</keyword>
<keyword evidence="10" id="KW-1185">Reference proteome</keyword>
<feature type="transmembrane region" description="Helical" evidence="8">
    <location>
        <begin position="141"/>
        <end position="163"/>
    </location>
</feature>
<feature type="transmembrane region" description="Helical" evidence="8">
    <location>
        <begin position="183"/>
        <end position="205"/>
    </location>
</feature>
<keyword evidence="7 8" id="KW-0472">Membrane</keyword>
<feature type="transmembrane region" description="Helical" evidence="8">
    <location>
        <begin position="335"/>
        <end position="354"/>
    </location>
</feature>
<evidence type="ECO:0000313" key="9">
    <source>
        <dbReference type="EMBL" id="MBK1811485.1"/>
    </source>
</evidence>
<dbReference type="EMBL" id="JAENHN010000037">
    <property type="protein sequence ID" value="MBK1811485.1"/>
    <property type="molecule type" value="Genomic_DNA"/>
</dbReference>
<evidence type="ECO:0000256" key="2">
    <source>
        <dbReference type="ARBA" id="ARBA00007998"/>
    </source>
</evidence>
<dbReference type="Pfam" id="PF03845">
    <property type="entry name" value="Spore_permease"/>
    <property type="match status" value="1"/>
</dbReference>
<reference evidence="10" key="1">
    <citation type="submission" date="2021-01" db="EMBL/GenBank/DDBJ databases">
        <title>Genome public.</title>
        <authorList>
            <person name="Liu C."/>
            <person name="Sun Q."/>
        </authorList>
    </citation>
    <scope>NUCLEOTIDE SEQUENCE [LARGE SCALE GENOMIC DNA]</scope>
    <source>
        <strain evidence="10">YIM B02505</strain>
    </source>
</reference>
<feature type="transmembrane region" description="Helical" evidence="8">
    <location>
        <begin position="260"/>
        <end position="284"/>
    </location>
</feature>
<protein>
    <submittedName>
        <fullName evidence="9">GerAB/ArcD/ProY family transporter</fullName>
    </submittedName>
</protein>
<feature type="transmembrane region" description="Helical" evidence="8">
    <location>
        <begin position="9"/>
        <end position="28"/>
    </location>
</feature>
<comment type="caution">
    <text evidence="9">The sequence shown here is derived from an EMBL/GenBank/DDBJ whole genome shotgun (WGS) entry which is preliminary data.</text>
</comment>
<dbReference type="RefSeq" id="WP_200269718.1">
    <property type="nucleotide sequence ID" value="NZ_JAENHN010000037.1"/>
</dbReference>
<proteinExistence type="inferred from homology"/>
<keyword evidence="5 8" id="KW-0812">Transmembrane</keyword>
<feature type="transmembrane region" description="Helical" evidence="8">
    <location>
        <begin position="102"/>
        <end position="129"/>
    </location>
</feature>
<feature type="transmembrane region" description="Helical" evidence="8">
    <location>
        <begin position="72"/>
        <end position="90"/>
    </location>
</feature>
<evidence type="ECO:0000256" key="7">
    <source>
        <dbReference type="ARBA" id="ARBA00023136"/>
    </source>
</evidence>
<evidence type="ECO:0000256" key="5">
    <source>
        <dbReference type="ARBA" id="ARBA00022692"/>
    </source>
</evidence>
<evidence type="ECO:0000256" key="3">
    <source>
        <dbReference type="ARBA" id="ARBA00022448"/>
    </source>
</evidence>
<evidence type="ECO:0000256" key="8">
    <source>
        <dbReference type="SAM" id="Phobius"/>
    </source>
</evidence>
<comment type="subcellular location">
    <subcellularLocation>
        <location evidence="1">Membrane</location>
        <topology evidence="1">Multi-pass membrane protein</topology>
    </subcellularLocation>
</comment>
<evidence type="ECO:0000256" key="6">
    <source>
        <dbReference type="ARBA" id="ARBA00022989"/>
    </source>
</evidence>
<evidence type="ECO:0000313" key="10">
    <source>
        <dbReference type="Proteomes" id="UP000596739"/>
    </source>
</evidence>
<organism evidence="9 10">
    <name type="scientific">Clostridium yunnanense</name>
    <dbReference type="NCBI Taxonomy" id="2800325"/>
    <lineage>
        <taxon>Bacteria</taxon>
        <taxon>Bacillati</taxon>
        <taxon>Bacillota</taxon>
        <taxon>Clostridia</taxon>
        <taxon>Eubacteriales</taxon>
        <taxon>Clostridiaceae</taxon>
        <taxon>Clostridium</taxon>
    </lineage>
</organism>
<sequence>MTKLSNHQLFTLMFIFEIGSTTIFALGIGAKQDAWIVILIALIIGLVYMWIYTEIQSKFPDKNYVEIIKLILGNKLGIIVSIMYISPFFRHASRNAREFGELIIITLLPETPLIIIVFLFIAISIFIILKGVDTMARLAEIFFYVIMFFMLFIYIFTYISGNVDFKELLPVLGDGIKPVLKELPPIIMFPFGETYVFFMYWSYAIEKDKVRKTGMKVIFYSGLLLCGSVMMDICVMGAGYTSIATIPFIEAIKLINIEGIITNIDAIGVVLIFIGGFFKMTIYLNAINNIICIIFKIKNRRVPLILLGCYQLWFVLTFEPNYAYHKWLTSFETTYFMLIYSNIIPLILLLVYWIKQKRIEFN</sequence>